<reference evidence="2 3" key="1">
    <citation type="submission" date="2020-04" db="EMBL/GenBank/DDBJ databases">
        <authorList>
            <person name="De Canck E."/>
        </authorList>
    </citation>
    <scope>NUCLEOTIDE SEQUENCE [LARGE SCALE GENOMIC DNA]</scope>
    <source>
        <strain evidence="2 3">LMG 29542</strain>
    </source>
</reference>
<evidence type="ECO:0000256" key="1">
    <source>
        <dbReference type="SAM" id="MobiDB-lite"/>
    </source>
</evidence>
<feature type="region of interest" description="Disordered" evidence="1">
    <location>
        <begin position="143"/>
        <end position="175"/>
    </location>
</feature>
<organism evidence="2 3">
    <name type="scientific">Paraburkholderia humisilvae</name>
    <dbReference type="NCBI Taxonomy" id="627669"/>
    <lineage>
        <taxon>Bacteria</taxon>
        <taxon>Pseudomonadati</taxon>
        <taxon>Pseudomonadota</taxon>
        <taxon>Betaproteobacteria</taxon>
        <taxon>Burkholderiales</taxon>
        <taxon>Burkholderiaceae</taxon>
        <taxon>Paraburkholderia</taxon>
    </lineage>
</organism>
<evidence type="ECO:0000313" key="2">
    <source>
        <dbReference type="EMBL" id="CAB3773835.1"/>
    </source>
</evidence>
<dbReference type="AlphaFoldDB" id="A0A6J5F9C5"/>
<gene>
    <name evidence="2" type="ORF">LMG29542_07462</name>
</gene>
<dbReference type="AntiFam" id="ANF00009">
    <property type="entry name" value="Shadow ORF (opposite transposase protein)"/>
</dbReference>
<keyword evidence="3" id="KW-1185">Reference proteome</keyword>
<sequence>MRCRACSWVAKCSRVSNSASGVPKKDSHMALSYASPAVPIDGCTPASRQRRPNAMDVYWAALVRVQDDALVASLTQRHAQRTQHEFGVQMVRHRPPGDASAEYIQHHSQIQKSLTGRDTGGVRHPQHVGRVGAEVPADQVRRTPCPRTLSRGTRPAPPACPAQTRHAPGAPPACDPHARLRARVARGYAVHHRCRANPHAACGCATVTARHCMPASKAHVSATRRNHWPSPPAAVP</sequence>
<dbReference type="Proteomes" id="UP000494363">
    <property type="component" value="Unassembled WGS sequence"/>
</dbReference>
<name>A0A6J5F9C5_9BURK</name>
<accession>A0A6J5F9C5</accession>
<protein>
    <submittedName>
        <fullName evidence="2">Uncharacterized protein</fullName>
    </submittedName>
</protein>
<dbReference type="EMBL" id="CADIKH010000087">
    <property type="protein sequence ID" value="CAB3773835.1"/>
    <property type="molecule type" value="Genomic_DNA"/>
</dbReference>
<proteinExistence type="predicted"/>
<evidence type="ECO:0000313" key="3">
    <source>
        <dbReference type="Proteomes" id="UP000494363"/>
    </source>
</evidence>